<dbReference type="InterPro" id="IPR050344">
    <property type="entry name" value="Peptidase_M1_aminopeptidases"/>
</dbReference>
<sequence length="1215" mass="136333">MMFWAMFRFELRYLLRRISTWIYFGIYLLLTFAMVLSFTDNVYSGDYFLNAPVVIAAISAIASLLALLVIAAVAGEAATHDLRSRIDPLLYTTPVSKFAYLGGKLMGAFAVIALVLLALPLGLMLALVVPGIDRALFGPFQFSPYLSSFLVIALPAAFVSTVILFSLALLSRHAMLSFLGGGLLFVVALVSKEMLADHLGLWQLARQLDFSGFTIVSEFRKTQTPLHINTQLVPIDGWLLWNRVLWLLIAFGFMAIAFGRFRFAHHAISGWWSRIMKRKAVEAPIVDAVPIAVPKVQKEFGLSSRLHQMAAIALQTYRENMKSWGWIALSGIAGLLLMLLPEWLEGSLGVPTLPTTARITAIYNLFMLRLIIVAVMVVYAGQLVWRERDARISDIADAAPVPDWVLLLSKLSSLILMLLTLQIVFLLAGIATQLSQGYEALEIGLYLRILFGLQLVDYLLLAVLAMAVHVLVNHKYLAHIITFVVFLFGVFASEMGVDNRLWVYGADLGWSYSEMRGFGSQLAPWFWFKLYWAAWAGLLALLTFRFWVRGRETGIGQRMRLAVLHPSKQMILVAACGLLAVFSLGAFVFYQTDVLSEQLSKKELIERRATYEHLYGKYKDIPQPTLTATSLHVELYPDLGEAWVSGVYTLQNKSEVTIDSIHIATAFGVDTRYLELSRAAKTVLEDRPHHHSIFILEEAMQPGDSLELSFDLQYKPKGFAGKGTDHAVTANGSYFLNHAWLPAIGYQANRELSLARDRQAHQLPSKPAIQPLQEGEGQRQNADQARIRFEAVVGTSADQTAVTSGSLQYTWTEKGRRYFYYVADVPIRNLYTFYSAAYDLRETQWQDVLIQVLYHPAHAHQVDRLLKSAEASLEYYTRHFGPYPHRQLRLVEYPGAGSGASAYPGTIALTEKFSMLNPAEDWRDIDLVFAVGTHEIAHQWWAHQLVPADMEGAALLTESLAWYSALGVVEATYGAGHLERLLWVMRQSYLTPRSKADVPLLQSNDPFLSYRKGPFAMYAIKEYLGEEQVNRALRKLLQKFGSGEPSLPTSLHLYRELQAVTPDSLQYLLVDLFEQNTYWNLEAKQAVAVPTADGQWQVTLDVRAQKSVVDTLGRETAIPVHDLVEVGVYAAGQEGQLGELLYLEKHRLHAAEQQIQFTVSAKPAQAGIDPRNLLIDLEMMDNVRKVTIQKPAAPTKALYVRQSAQLINFMLDTMF</sequence>
<feature type="transmembrane region" description="Helical" evidence="2">
    <location>
        <begin position="174"/>
        <end position="191"/>
    </location>
</feature>
<dbReference type="Pfam" id="PF01433">
    <property type="entry name" value="Peptidase_M1"/>
    <property type="match status" value="1"/>
</dbReference>
<dbReference type="GO" id="GO:0043171">
    <property type="term" value="P:peptide catabolic process"/>
    <property type="evidence" value="ECO:0007669"/>
    <property type="project" value="TreeGrafter"/>
</dbReference>
<dbReference type="InterPro" id="IPR027268">
    <property type="entry name" value="Peptidase_M4/M1_CTD_sf"/>
</dbReference>
<feature type="transmembrane region" description="Helical" evidence="2">
    <location>
        <begin position="405"/>
        <end position="431"/>
    </location>
</feature>
<keyword evidence="2" id="KW-1133">Transmembrane helix</keyword>
<feature type="domain" description="Peptidase M1 membrane alanine aminopeptidase" evidence="3">
    <location>
        <begin position="868"/>
        <end position="1042"/>
    </location>
</feature>
<reference evidence="5" key="1">
    <citation type="submission" date="2017-01" db="EMBL/GenBank/DDBJ databases">
        <authorList>
            <person name="Varghese N."/>
            <person name="Submissions S."/>
        </authorList>
    </citation>
    <scope>NUCLEOTIDE SEQUENCE [LARGE SCALE GENOMIC DNA]</scope>
    <source>
        <strain evidence="5">DM9</strain>
    </source>
</reference>
<dbReference type="SUPFAM" id="SSF55486">
    <property type="entry name" value="Metalloproteases ('zincins'), catalytic domain"/>
    <property type="match status" value="1"/>
</dbReference>
<dbReference type="Proteomes" id="UP000185924">
    <property type="component" value="Unassembled WGS sequence"/>
</dbReference>
<keyword evidence="5" id="KW-1185">Reference proteome</keyword>
<dbReference type="GO" id="GO:0070006">
    <property type="term" value="F:metalloaminopeptidase activity"/>
    <property type="evidence" value="ECO:0007669"/>
    <property type="project" value="TreeGrafter"/>
</dbReference>
<organism evidence="4 5">
    <name type="scientific">Pontibacter lucknowensis</name>
    <dbReference type="NCBI Taxonomy" id="1077936"/>
    <lineage>
        <taxon>Bacteria</taxon>
        <taxon>Pseudomonadati</taxon>
        <taxon>Bacteroidota</taxon>
        <taxon>Cytophagia</taxon>
        <taxon>Cytophagales</taxon>
        <taxon>Hymenobacteraceae</taxon>
        <taxon>Pontibacter</taxon>
    </lineage>
</organism>
<keyword evidence="2" id="KW-0812">Transmembrane</keyword>
<accession>A0A1N6W583</accession>
<evidence type="ECO:0000256" key="2">
    <source>
        <dbReference type="SAM" id="Phobius"/>
    </source>
</evidence>
<feature type="transmembrane region" description="Helical" evidence="2">
    <location>
        <begin position="21"/>
        <end position="39"/>
    </location>
</feature>
<dbReference type="GO" id="GO:0008270">
    <property type="term" value="F:zinc ion binding"/>
    <property type="evidence" value="ECO:0007669"/>
    <property type="project" value="InterPro"/>
</dbReference>
<dbReference type="GO" id="GO:0042277">
    <property type="term" value="F:peptide binding"/>
    <property type="evidence" value="ECO:0007669"/>
    <property type="project" value="TreeGrafter"/>
</dbReference>
<feature type="region of interest" description="Disordered" evidence="1">
    <location>
        <begin position="757"/>
        <end position="783"/>
    </location>
</feature>
<proteinExistence type="predicted"/>
<dbReference type="Gene3D" id="1.10.390.10">
    <property type="entry name" value="Neutral Protease Domain 2"/>
    <property type="match status" value="1"/>
</dbReference>
<keyword evidence="2" id="KW-0472">Membrane</keyword>
<dbReference type="EMBL" id="FTNM01000002">
    <property type="protein sequence ID" value="SIQ85343.1"/>
    <property type="molecule type" value="Genomic_DNA"/>
</dbReference>
<dbReference type="PANTHER" id="PTHR11533:SF174">
    <property type="entry name" value="PUROMYCIN-SENSITIVE AMINOPEPTIDASE-RELATED"/>
    <property type="match status" value="1"/>
</dbReference>
<feature type="transmembrane region" description="Helical" evidence="2">
    <location>
        <begin position="324"/>
        <end position="341"/>
    </location>
</feature>
<feature type="transmembrane region" description="Helical" evidence="2">
    <location>
        <begin position="476"/>
        <end position="493"/>
    </location>
</feature>
<feature type="transmembrane region" description="Helical" evidence="2">
    <location>
        <begin position="105"/>
        <end position="129"/>
    </location>
</feature>
<feature type="transmembrane region" description="Helical" evidence="2">
    <location>
        <begin position="530"/>
        <end position="548"/>
    </location>
</feature>
<evidence type="ECO:0000313" key="4">
    <source>
        <dbReference type="EMBL" id="SIQ85343.1"/>
    </source>
</evidence>
<evidence type="ECO:0000256" key="1">
    <source>
        <dbReference type="SAM" id="MobiDB-lite"/>
    </source>
</evidence>
<feature type="transmembrane region" description="Helical" evidence="2">
    <location>
        <begin position="149"/>
        <end position="167"/>
    </location>
</feature>
<dbReference type="OrthoDB" id="100605at2"/>
<dbReference type="GO" id="GO:0016020">
    <property type="term" value="C:membrane"/>
    <property type="evidence" value="ECO:0007669"/>
    <property type="project" value="TreeGrafter"/>
</dbReference>
<dbReference type="InterPro" id="IPR014782">
    <property type="entry name" value="Peptidase_M1_dom"/>
</dbReference>
<evidence type="ECO:0000259" key="3">
    <source>
        <dbReference type="Pfam" id="PF01433"/>
    </source>
</evidence>
<gene>
    <name evidence="4" type="ORF">SAMN05421545_1371</name>
</gene>
<feature type="transmembrane region" description="Helical" evidence="2">
    <location>
        <begin position="569"/>
        <end position="590"/>
    </location>
</feature>
<dbReference type="GO" id="GO:0005615">
    <property type="term" value="C:extracellular space"/>
    <property type="evidence" value="ECO:0007669"/>
    <property type="project" value="TreeGrafter"/>
</dbReference>
<dbReference type="GO" id="GO:0005737">
    <property type="term" value="C:cytoplasm"/>
    <property type="evidence" value="ECO:0007669"/>
    <property type="project" value="TreeGrafter"/>
</dbReference>
<feature type="transmembrane region" description="Helical" evidence="2">
    <location>
        <begin position="443"/>
        <end position="464"/>
    </location>
</feature>
<dbReference type="RefSeq" id="WP_143731947.1">
    <property type="nucleotide sequence ID" value="NZ_FTNM01000002.1"/>
</dbReference>
<dbReference type="STRING" id="1077936.SAMN05421545_1371"/>
<feature type="transmembrane region" description="Helical" evidence="2">
    <location>
        <begin position="51"/>
        <end position="75"/>
    </location>
</feature>
<dbReference type="AlphaFoldDB" id="A0A1N6W583"/>
<feature type="transmembrane region" description="Helical" evidence="2">
    <location>
        <begin position="361"/>
        <end position="385"/>
    </location>
</feature>
<dbReference type="Pfam" id="PF12730">
    <property type="entry name" value="ABC2_membrane_4"/>
    <property type="match status" value="1"/>
</dbReference>
<dbReference type="PANTHER" id="PTHR11533">
    <property type="entry name" value="PROTEASE M1 ZINC METALLOPROTEASE"/>
    <property type="match status" value="1"/>
</dbReference>
<feature type="transmembrane region" description="Helical" evidence="2">
    <location>
        <begin position="244"/>
        <end position="263"/>
    </location>
</feature>
<evidence type="ECO:0000313" key="5">
    <source>
        <dbReference type="Proteomes" id="UP000185924"/>
    </source>
</evidence>
<protein>
    <submittedName>
        <fullName evidence="4">Peptidase family M1</fullName>
    </submittedName>
</protein>
<name>A0A1N6W583_9BACT</name>